<dbReference type="CDD" id="cd05235">
    <property type="entry name" value="SDR_e1"/>
    <property type="match status" value="1"/>
</dbReference>
<dbReference type="STRING" id="1408163.A0A0F4YMI5"/>
<comment type="caution">
    <text evidence="5">The sequence shown here is derived from an EMBL/GenBank/DDBJ whole genome shotgun (WGS) entry which is preliminary data.</text>
</comment>
<dbReference type="AlphaFoldDB" id="A0A0F4YMI5"/>
<dbReference type="Gene3D" id="3.40.50.720">
    <property type="entry name" value="NAD(P)-binding Rossmann-like Domain"/>
    <property type="match status" value="1"/>
</dbReference>
<dbReference type="Proteomes" id="UP000053958">
    <property type="component" value="Unassembled WGS sequence"/>
</dbReference>
<dbReference type="Pfam" id="PF07993">
    <property type="entry name" value="NAD_binding_4"/>
    <property type="match status" value="1"/>
</dbReference>
<dbReference type="Pfam" id="PF00550">
    <property type="entry name" value="PP-binding"/>
    <property type="match status" value="1"/>
</dbReference>
<dbReference type="PANTHER" id="PTHR44845:SF6">
    <property type="entry name" value="BETA-ALANINE-ACTIVATING ENZYME"/>
    <property type="match status" value="1"/>
</dbReference>
<dbReference type="InterPro" id="IPR010071">
    <property type="entry name" value="AA_adenyl_dom"/>
</dbReference>
<keyword evidence="1" id="KW-0596">Phosphopantetheine</keyword>
<dbReference type="InterPro" id="IPR013120">
    <property type="entry name" value="FAR_NAD-bd"/>
</dbReference>
<dbReference type="Gene3D" id="3.40.50.12780">
    <property type="entry name" value="N-terminal domain of ligase-like"/>
    <property type="match status" value="1"/>
</dbReference>
<evidence type="ECO:0000313" key="6">
    <source>
        <dbReference type="Proteomes" id="UP000053958"/>
    </source>
</evidence>
<comment type="similarity">
    <text evidence="3">Belongs to the NRP synthetase family.</text>
</comment>
<dbReference type="GO" id="GO:0031177">
    <property type="term" value="F:phosphopantetheine binding"/>
    <property type="evidence" value="ECO:0007669"/>
    <property type="project" value="InterPro"/>
</dbReference>
<reference evidence="5 6" key="1">
    <citation type="submission" date="2015-04" db="EMBL/GenBank/DDBJ databases">
        <authorList>
            <person name="Heijne W.H."/>
            <person name="Fedorova N.D."/>
            <person name="Nierman W.C."/>
            <person name="Vollebregt A.W."/>
            <person name="Zhao Z."/>
            <person name="Wu L."/>
            <person name="Kumar M."/>
            <person name="Stam H."/>
            <person name="van den Berg M.A."/>
            <person name="Pel H.J."/>
        </authorList>
    </citation>
    <scope>NUCLEOTIDE SEQUENCE [LARGE SCALE GENOMIC DNA]</scope>
    <source>
        <strain evidence="5 6">CBS 393.64</strain>
    </source>
</reference>
<dbReference type="OrthoDB" id="4226356at2759"/>
<dbReference type="Gene3D" id="3.30.300.30">
    <property type="match status" value="1"/>
</dbReference>
<dbReference type="InterPro" id="IPR036736">
    <property type="entry name" value="ACP-like_sf"/>
</dbReference>
<organism evidence="5 6">
    <name type="scientific">Rasamsonia emersonii (strain ATCC 16479 / CBS 393.64 / IMI 116815)</name>
    <dbReference type="NCBI Taxonomy" id="1408163"/>
    <lineage>
        <taxon>Eukaryota</taxon>
        <taxon>Fungi</taxon>
        <taxon>Dikarya</taxon>
        <taxon>Ascomycota</taxon>
        <taxon>Pezizomycotina</taxon>
        <taxon>Eurotiomycetes</taxon>
        <taxon>Eurotiomycetidae</taxon>
        <taxon>Eurotiales</taxon>
        <taxon>Trichocomaceae</taxon>
        <taxon>Rasamsonia</taxon>
    </lineage>
</organism>
<dbReference type="Pfam" id="PF00501">
    <property type="entry name" value="AMP-binding"/>
    <property type="match status" value="1"/>
</dbReference>
<dbReference type="GeneID" id="25318823"/>
<dbReference type="InterPro" id="IPR020845">
    <property type="entry name" value="AMP-binding_CS"/>
</dbReference>
<gene>
    <name evidence="5" type="ORF">T310_6522</name>
</gene>
<dbReference type="EMBL" id="LASV01000343">
    <property type="protein sequence ID" value="KKA19497.1"/>
    <property type="molecule type" value="Genomic_DNA"/>
</dbReference>
<sequence>MAPSISPQDGFEDRSELGLARLLHRQFKLYSGAVAIEGGGYALTYSGLNTKALNLVREIHRHQIRSEEPIGILAPRSINHVLAQVAVVYAGGTCVPLDPGHPDQHLENLLRNVDASLVLTDQDHCHRLPTFQHIVVDHKSDADGPVNPMDVASNGPMSCSHLMHTSGTTGKPKAVQVLAGGLINLAFNSWAPVRKGHRFAHVTHIGFDVSLYEIWVALLRGATMVVYPQDVVLDPVVFAQRLLQDKIDVVFQTPALLALTAQTCPQAFSTVEALLTGGEPINVPTIRTIFANGPPKQLFNAYGPTECSVFTATHRVSAEDVEKGHIPLGKPLENYEVFVVDEDLQPVKQGEVGELLVGGVGVAAGYYGDPEKTSKAFVRAPHLPLKSNKGPGHLYRTGDLVRINESGLLDYLGRRDHQVKIRGQRIELEEVEHVLWDTKLVSVAVAMKVQTDESDAGSSILLAYVVPLSTDVNAASITQAYTKLAPHIMVPRIELMDELPINSSGKFDRKKLAAQYLERITRAKSLKGSLDAAMEDNTESYLQKIWLEILGLPLEKLKPTDNFFSIGGTSLQAASLVARIQRSFGVELRAAALYQHPTLDDLSRLIDTLKKGVKWREGTQDKDVLLRDSELGKDLKPIAGQLPDWRSQLEGRVFMTGATGFVGAFLLVELLALPETKTVVCLVRAKDATMARIRVKRTLEKYRLRLGPEEEKKLYVLPGDFSQPDLGLGQEQYDYFAQWASVVFHLGAQVNYVQPYSTHRYANVLGTLHILRFANHKRQKALHYSSSIAAYGPTGFVTGATYLPEDEKPMAHLAALAYDTGYSQSQYVAEVVVWNAVENGLPVAIYRPGFVVGHSKTGIGNPDDFDGLLSTAPQTAQGVYPVDFVVSAMLHIASTNDNLGHAYNLVQPEAGAAIDLETTFEIINELSPTTPLRGLPYPEWVKCLSDAVEDPLHPLVPMLQEKVLGDRTRWEVYENMAFYGTENLRRALATAPELLRCEPMAELFKKYLPHWREASQF</sequence>
<dbReference type="NCBIfam" id="TIGR01746">
    <property type="entry name" value="Thioester-redct"/>
    <property type="match status" value="1"/>
</dbReference>
<accession>A0A0F4YMI5</accession>
<dbReference type="PANTHER" id="PTHR44845">
    <property type="entry name" value="CARRIER DOMAIN-CONTAINING PROTEIN"/>
    <property type="match status" value="1"/>
</dbReference>
<dbReference type="Gene3D" id="1.10.1200.10">
    <property type="entry name" value="ACP-like"/>
    <property type="match status" value="1"/>
</dbReference>
<dbReference type="InterPro" id="IPR010080">
    <property type="entry name" value="Thioester_reductase-like_dom"/>
</dbReference>
<dbReference type="NCBIfam" id="TIGR01733">
    <property type="entry name" value="AA-adenyl-dom"/>
    <property type="match status" value="1"/>
</dbReference>
<dbReference type="SMART" id="SM01294">
    <property type="entry name" value="PKS_PP_betabranch"/>
    <property type="match status" value="1"/>
</dbReference>
<keyword evidence="6" id="KW-1185">Reference proteome</keyword>
<evidence type="ECO:0000256" key="3">
    <source>
        <dbReference type="ARBA" id="ARBA00029454"/>
    </source>
</evidence>
<proteinExistence type="inferred from homology"/>
<protein>
    <submittedName>
        <fullName evidence="5">Non-ribosomal peptide synthetase</fullName>
    </submittedName>
</protein>
<dbReference type="SUPFAM" id="SSF56801">
    <property type="entry name" value="Acetyl-CoA synthetase-like"/>
    <property type="match status" value="1"/>
</dbReference>
<evidence type="ECO:0000259" key="4">
    <source>
        <dbReference type="PROSITE" id="PS50075"/>
    </source>
</evidence>
<dbReference type="InterPro" id="IPR042099">
    <property type="entry name" value="ANL_N_sf"/>
</dbReference>
<dbReference type="InterPro" id="IPR000873">
    <property type="entry name" value="AMP-dep_synth/lig_dom"/>
</dbReference>
<dbReference type="SUPFAM" id="SSF47336">
    <property type="entry name" value="ACP-like"/>
    <property type="match status" value="1"/>
</dbReference>
<dbReference type="PROSITE" id="PS00455">
    <property type="entry name" value="AMP_BINDING"/>
    <property type="match status" value="1"/>
</dbReference>
<dbReference type="SMART" id="SM00823">
    <property type="entry name" value="PKS_PP"/>
    <property type="match status" value="1"/>
</dbReference>
<dbReference type="InterPro" id="IPR045851">
    <property type="entry name" value="AMP-bd_C_sf"/>
</dbReference>
<dbReference type="InterPro" id="IPR009081">
    <property type="entry name" value="PP-bd_ACP"/>
</dbReference>
<name>A0A0F4YMI5_RASE3</name>
<evidence type="ECO:0000313" key="5">
    <source>
        <dbReference type="EMBL" id="KKA19497.1"/>
    </source>
</evidence>
<keyword evidence="2" id="KW-0597">Phosphoprotein</keyword>
<evidence type="ECO:0000256" key="2">
    <source>
        <dbReference type="ARBA" id="ARBA00022553"/>
    </source>
</evidence>
<feature type="domain" description="Carrier" evidence="4">
    <location>
        <begin position="533"/>
        <end position="610"/>
    </location>
</feature>
<dbReference type="InterPro" id="IPR020806">
    <property type="entry name" value="PKS_PP-bd"/>
</dbReference>
<evidence type="ECO:0000256" key="1">
    <source>
        <dbReference type="ARBA" id="ARBA00022450"/>
    </source>
</evidence>
<dbReference type="PROSITE" id="PS50075">
    <property type="entry name" value="CARRIER"/>
    <property type="match status" value="1"/>
</dbReference>
<dbReference type="InterPro" id="IPR036291">
    <property type="entry name" value="NAD(P)-bd_dom_sf"/>
</dbReference>
<dbReference type="CDD" id="cd05930">
    <property type="entry name" value="A_NRPS"/>
    <property type="match status" value="1"/>
</dbReference>
<dbReference type="SUPFAM" id="SSF51735">
    <property type="entry name" value="NAD(P)-binding Rossmann-fold domains"/>
    <property type="match status" value="1"/>
</dbReference>
<dbReference type="RefSeq" id="XP_013326109.1">
    <property type="nucleotide sequence ID" value="XM_013470655.1"/>
</dbReference>